<evidence type="ECO:0000313" key="6">
    <source>
        <dbReference type="Proteomes" id="UP000198823"/>
    </source>
</evidence>
<feature type="transmembrane region" description="Helical" evidence="3">
    <location>
        <begin position="7"/>
        <end position="24"/>
    </location>
</feature>
<accession>A0A1G6Z2T8</accession>
<protein>
    <submittedName>
        <fullName evidence="4">Class D sortase</fullName>
    </submittedName>
    <submittedName>
        <fullName evidence="5">Sortase A</fullName>
    </submittedName>
</protein>
<reference evidence="5 6" key="1">
    <citation type="submission" date="2016-10" db="EMBL/GenBank/DDBJ databases">
        <authorList>
            <person name="de Groot N.N."/>
        </authorList>
    </citation>
    <scope>NUCLEOTIDE SEQUENCE [LARGE SCALE GENOMIC DNA]</scope>
    <source>
        <strain evidence="5 6">CGMCC 1.6762</strain>
    </source>
</reference>
<keyword evidence="1" id="KW-0378">Hydrolase</keyword>
<evidence type="ECO:0000313" key="7">
    <source>
        <dbReference type="Proteomes" id="UP000272481"/>
    </source>
</evidence>
<dbReference type="AlphaFoldDB" id="A0A1G6Z2T8"/>
<dbReference type="CDD" id="cd05828">
    <property type="entry name" value="Sortase_D_1"/>
    <property type="match status" value="1"/>
</dbReference>
<dbReference type="NCBIfam" id="TIGR01076">
    <property type="entry name" value="sortase_fam"/>
    <property type="match status" value="1"/>
</dbReference>
<evidence type="ECO:0000313" key="4">
    <source>
        <dbReference type="EMBL" id="RSK36544.1"/>
    </source>
</evidence>
<dbReference type="InterPro" id="IPR041999">
    <property type="entry name" value="Sortase_D_1"/>
</dbReference>
<dbReference type="GO" id="GO:0016787">
    <property type="term" value="F:hydrolase activity"/>
    <property type="evidence" value="ECO:0007669"/>
    <property type="project" value="UniProtKB-KW"/>
</dbReference>
<keyword evidence="3" id="KW-0812">Transmembrane</keyword>
<sequence length="190" mass="20882">MKWISNILIIIGAAALVFAGWSYFSHSKAQEQSLLEAQERLEKGQSGTDPDAGPEDFKAAYGDAIGLLQVPKLGKELPIVEGTDPDALMKGVGHLTESVFPGQNEQILLAGHRDTVFKRFAELSIGDTFNVQLPYGEFEYEIRDTEIVDAEDTSVIRSMGEEVLVVSTCYPFDALGSAPERFVFYAYPVN</sequence>
<dbReference type="PROSITE" id="PS00758">
    <property type="entry name" value="ARGE_DAPE_CPG2_1"/>
    <property type="match status" value="1"/>
</dbReference>
<dbReference type="Proteomes" id="UP000198823">
    <property type="component" value="Unassembled WGS sequence"/>
</dbReference>
<feature type="active site" description="Acyl-thioester intermediate" evidence="2">
    <location>
        <position position="169"/>
    </location>
</feature>
<dbReference type="EMBL" id="FNAR01000002">
    <property type="protein sequence ID" value="SDD96175.1"/>
    <property type="molecule type" value="Genomic_DNA"/>
</dbReference>
<proteinExistence type="predicted"/>
<dbReference type="InterPro" id="IPR053525">
    <property type="entry name" value="Sortase_D"/>
</dbReference>
<keyword evidence="3" id="KW-1133">Transmembrane helix</keyword>
<dbReference type="InterPro" id="IPR001261">
    <property type="entry name" value="ArgE/DapE_CS"/>
</dbReference>
<name>A0A1G6Z2T8_9BACL</name>
<gene>
    <name evidence="4" type="ORF">EJA12_02010</name>
    <name evidence="5" type="ORF">SAMN04488126_102155</name>
</gene>
<reference evidence="4 7" key="2">
    <citation type="submission" date="2018-12" db="EMBL/GenBank/DDBJ databases">
        <title>Comparitive functional genomics of dry heat resistant strains isolated from the viking spacecraft.</title>
        <authorList>
            <person name="Seuylemezian A."/>
            <person name="Vaishampayan P."/>
        </authorList>
    </citation>
    <scope>NUCLEOTIDE SEQUENCE [LARGE SCALE GENOMIC DNA]</scope>
    <source>
        <strain evidence="4 7">M6-11</strain>
    </source>
</reference>
<dbReference type="STRING" id="426756.SAMN04488126_102155"/>
<dbReference type="InterPro" id="IPR005754">
    <property type="entry name" value="Sortase"/>
</dbReference>
<organism evidence="5 6">
    <name type="scientific">Bhargavaea beijingensis</name>
    <dbReference type="NCBI Taxonomy" id="426756"/>
    <lineage>
        <taxon>Bacteria</taxon>
        <taxon>Bacillati</taxon>
        <taxon>Bacillota</taxon>
        <taxon>Bacilli</taxon>
        <taxon>Bacillales</taxon>
        <taxon>Caryophanaceae</taxon>
        <taxon>Bhargavaea</taxon>
    </lineage>
</organism>
<keyword evidence="7" id="KW-1185">Reference proteome</keyword>
<evidence type="ECO:0000256" key="1">
    <source>
        <dbReference type="ARBA" id="ARBA00022801"/>
    </source>
</evidence>
<evidence type="ECO:0000256" key="3">
    <source>
        <dbReference type="SAM" id="Phobius"/>
    </source>
</evidence>
<dbReference type="InterPro" id="IPR023365">
    <property type="entry name" value="Sortase_dom-sf"/>
</dbReference>
<dbReference type="Gene3D" id="2.40.260.10">
    <property type="entry name" value="Sortase"/>
    <property type="match status" value="1"/>
</dbReference>
<evidence type="ECO:0000313" key="5">
    <source>
        <dbReference type="EMBL" id="SDD96175.1"/>
    </source>
</evidence>
<dbReference type="Pfam" id="PF04203">
    <property type="entry name" value="Sortase"/>
    <property type="match status" value="1"/>
</dbReference>
<feature type="active site" description="Proton donor/acceptor" evidence="2">
    <location>
        <position position="112"/>
    </location>
</feature>
<dbReference type="NCBIfam" id="NF033746">
    <property type="entry name" value="class_D_sortase"/>
    <property type="match status" value="1"/>
</dbReference>
<dbReference type="EMBL" id="RWGW01000003">
    <property type="protein sequence ID" value="RSK36544.1"/>
    <property type="molecule type" value="Genomic_DNA"/>
</dbReference>
<dbReference type="SUPFAM" id="SSF63817">
    <property type="entry name" value="Sortase"/>
    <property type="match status" value="1"/>
</dbReference>
<dbReference type="OrthoDB" id="165822at2"/>
<dbReference type="RefSeq" id="WP_092094270.1">
    <property type="nucleotide sequence ID" value="NZ_FNAR01000002.1"/>
</dbReference>
<evidence type="ECO:0000256" key="2">
    <source>
        <dbReference type="PIRSR" id="PIRSR605754-1"/>
    </source>
</evidence>
<keyword evidence="3" id="KW-0472">Membrane</keyword>
<dbReference type="Proteomes" id="UP000272481">
    <property type="component" value="Unassembled WGS sequence"/>
</dbReference>